<accession>A0ABU5G8B9</accession>
<keyword evidence="1" id="KW-0812">Transmembrane</keyword>
<evidence type="ECO:0000256" key="1">
    <source>
        <dbReference type="SAM" id="Phobius"/>
    </source>
</evidence>
<organism evidence="2 3">
    <name type="scientific">Actinotignum urinale</name>
    <dbReference type="NCBI Taxonomy" id="190146"/>
    <lineage>
        <taxon>Bacteria</taxon>
        <taxon>Bacillati</taxon>
        <taxon>Actinomycetota</taxon>
        <taxon>Actinomycetes</taxon>
        <taxon>Actinomycetales</taxon>
        <taxon>Actinomycetaceae</taxon>
        <taxon>Actinotignum</taxon>
    </lineage>
</organism>
<evidence type="ECO:0000313" key="3">
    <source>
        <dbReference type="Proteomes" id="UP001275049"/>
    </source>
</evidence>
<evidence type="ECO:0000313" key="2">
    <source>
        <dbReference type="EMBL" id="MDY5133564.1"/>
    </source>
</evidence>
<dbReference type="EMBL" id="JAWNGA010000013">
    <property type="protein sequence ID" value="MDY5133564.1"/>
    <property type="molecule type" value="Genomic_DNA"/>
</dbReference>
<dbReference type="RefSeq" id="WP_320755462.1">
    <property type="nucleotide sequence ID" value="NZ_CP171105.1"/>
</dbReference>
<dbReference type="Proteomes" id="UP001275049">
    <property type="component" value="Unassembled WGS sequence"/>
</dbReference>
<protein>
    <submittedName>
        <fullName evidence="2">PrgI family protein</fullName>
    </submittedName>
</protein>
<feature type="transmembrane region" description="Helical" evidence="1">
    <location>
        <begin position="54"/>
        <end position="70"/>
    </location>
</feature>
<feature type="transmembrane region" description="Helical" evidence="1">
    <location>
        <begin position="27"/>
        <end position="48"/>
    </location>
</feature>
<name>A0ABU5G8B9_9ACTO</name>
<keyword evidence="1" id="KW-0472">Membrane</keyword>
<keyword evidence="1" id="KW-1133">Transmembrane helix</keyword>
<gene>
    <name evidence="2" type="ORF">R6G86_07410</name>
</gene>
<keyword evidence="3" id="KW-1185">Reference proteome</keyword>
<reference evidence="2 3" key="1">
    <citation type="submission" date="2023-10" db="EMBL/GenBank/DDBJ databases">
        <title>Whole Genome based description of the genera Actinobaculum and Actinotignum reveals a complex phylogenetic relationship within the species included in the genus Actinotignum.</title>
        <authorList>
            <person name="Jensen C.S."/>
            <person name="Dargis R."/>
            <person name="Kemp M."/>
            <person name="Christensen J.J."/>
        </authorList>
    </citation>
    <scope>NUCLEOTIDE SEQUENCE [LARGE SCALE GENOMIC DNA]</scope>
    <source>
        <strain evidence="2 3">SLA_B974</strain>
    </source>
</reference>
<dbReference type="InterPro" id="IPR024414">
    <property type="entry name" value="Uncharacterised_PrgI"/>
</dbReference>
<comment type="caution">
    <text evidence="2">The sequence shown here is derived from an EMBL/GenBank/DDBJ whole genome shotgun (WGS) entry which is preliminary data.</text>
</comment>
<proteinExistence type="predicted"/>
<sequence>MSLEVRVPREVTGYQPKIIFGLTWRQLGIVMITLPVVATVFGGCFWLGYTDLGLILTTCLGVGIGALGWVRPMGLPVEKYFAYIRTWYRGRKVFVLETVEVEKHVKKKIDSKERARRAAWEKSR</sequence>
<dbReference type="Pfam" id="PF12666">
    <property type="entry name" value="PrgI"/>
    <property type="match status" value="1"/>
</dbReference>